<evidence type="ECO:0000313" key="3">
    <source>
        <dbReference type="Proteomes" id="UP000299102"/>
    </source>
</evidence>
<feature type="non-terminal residue" evidence="2">
    <location>
        <position position="57"/>
    </location>
</feature>
<keyword evidence="3" id="KW-1185">Reference proteome</keyword>
<dbReference type="Proteomes" id="UP000299102">
    <property type="component" value="Unassembled WGS sequence"/>
</dbReference>
<feature type="region of interest" description="Disordered" evidence="1">
    <location>
        <begin position="19"/>
        <end position="57"/>
    </location>
</feature>
<protein>
    <submittedName>
        <fullName evidence="2">Uncharacterized protein</fullName>
    </submittedName>
</protein>
<organism evidence="2 3">
    <name type="scientific">Eumeta variegata</name>
    <name type="common">Bagworm moth</name>
    <name type="synonym">Eumeta japonica</name>
    <dbReference type="NCBI Taxonomy" id="151549"/>
    <lineage>
        <taxon>Eukaryota</taxon>
        <taxon>Metazoa</taxon>
        <taxon>Ecdysozoa</taxon>
        <taxon>Arthropoda</taxon>
        <taxon>Hexapoda</taxon>
        <taxon>Insecta</taxon>
        <taxon>Pterygota</taxon>
        <taxon>Neoptera</taxon>
        <taxon>Endopterygota</taxon>
        <taxon>Lepidoptera</taxon>
        <taxon>Glossata</taxon>
        <taxon>Ditrysia</taxon>
        <taxon>Tineoidea</taxon>
        <taxon>Psychidae</taxon>
        <taxon>Oiketicinae</taxon>
        <taxon>Eumeta</taxon>
    </lineage>
</organism>
<evidence type="ECO:0000256" key="1">
    <source>
        <dbReference type="SAM" id="MobiDB-lite"/>
    </source>
</evidence>
<gene>
    <name evidence="2" type="ORF">EVAR_101029_1</name>
</gene>
<feature type="compositionally biased region" description="Low complexity" evidence="1">
    <location>
        <begin position="31"/>
        <end position="42"/>
    </location>
</feature>
<sequence length="57" mass="6057">MAGPLTDCLSKRQGKFCLSSEATESSRETEAALSSAPSPAQPDFSRNLSYNATPHVL</sequence>
<evidence type="ECO:0000313" key="2">
    <source>
        <dbReference type="EMBL" id="GBP01420.1"/>
    </source>
</evidence>
<accession>A0A4C1SJW9</accession>
<comment type="caution">
    <text evidence="2">The sequence shown here is derived from an EMBL/GenBank/DDBJ whole genome shotgun (WGS) entry which is preliminary data.</text>
</comment>
<dbReference type="EMBL" id="BGZK01006936">
    <property type="protein sequence ID" value="GBP01420.1"/>
    <property type="molecule type" value="Genomic_DNA"/>
</dbReference>
<name>A0A4C1SJW9_EUMVA</name>
<proteinExistence type="predicted"/>
<reference evidence="2 3" key="1">
    <citation type="journal article" date="2019" name="Commun. Biol.">
        <title>The bagworm genome reveals a unique fibroin gene that provides high tensile strength.</title>
        <authorList>
            <person name="Kono N."/>
            <person name="Nakamura H."/>
            <person name="Ohtoshi R."/>
            <person name="Tomita M."/>
            <person name="Numata K."/>
            <person name="Arakawa K."/>
        </authorList>
    </citation>
    <scope>NUCLEOTIDE SEQUENCE [LARGE SCALE GENOMIC DNA]</scope>
</reference>
<dbReference type="AlphaFoldDB" id="A0A4C1SJW9"/>
<feature type="compositionally biased region" description="Polar residues" evidence="1">
    <location>
        <begin position="44"/>
        <end position="57"/>
    </location>
</feature>